<dbReference type="EMBL" id="SEKV01000022">
    <property type="protein sequence ID" value="TFY68848.1"/>
    <property type="molecule type" value="Genomic_DNA"/>
</dbReference>
<dbReference type="Proteomes" id="UP000298390">
    <property type="component" value="Unassembled WGS sequence"/>
</dbReference>
<dbReference type="Pfam" id="PF07264">
    <property type="entry name" value="EI24"/>
    <property type="match status" value="1"/>
</dbReference>
<dbReference type="STRING" id="34475.A0A4Y9Z4P0"/>
<dbReference type="PANTHER" id="PTHR34292:SF2">
    <property type="entry name" value="OUTER SPORE WALL PROTEIN LDS1"/>
    <property type="match status" value="1"/>
</dbReference>
<evidence type="ECO:0000256" key="4">
    <source>
        <dbReference type="ARBA" id="ARBA00023136"/>
    </source>
</evidence>
<accession>A0A4Y9Z4P0</accession>
<evidence type="ECO:0000256" key="2">
    <source>
        <dbReference type="ARBA" id="ARBA00022692"/>
    </source>
</evidence>
<feature type="transmembrane region" description="Helical" evidence="5">
    <location>
        <begin position="228"/>
        <end position="250"/>
    </location>
</feature>
<organism evidence="7 8">
    <name type="scientific">Rhodofomes roseus</name>
    <dbReference type="NCBI Taxonomy" id="34475"/>
    <lineage>
        <taxon>Eukaryota</taxon>
        <taxon>Fungi</taxon>
        <taxon>Dikarya</taxon>
        <taxon>Basidiomycota</taxon>
        <taxon>Agaricomycotina</taxon>
        <taxon>Agaricomycetes</taxon>
        <taxon>Polyporales</taxon>
        <taxon>Rhodofomes</taxon>
    </lineage>
</organism>
<reference evidence="7 8" key="1">
    <citation type="submission" date="2019-01" db="EMBL/GenBank/DDBJ databases">
        <title>Genome sequencing of the rare red list fungi Fomitopsis rosea.</title>
        <authorList>
            <person name="Buettner E."/>
            <person name="Kellner H."/>
        </authorList>
    </citation>
    <scope>NUCLEOTIDE SEQUENCE [LARGE SCALE GENOMIC DNA]</scope>
    <source>
        <strain evidence="7 8">DSM 105464</strain>
    </source>
</reference>
<gene>
    <name evidence="6" type="ORF">C8Q71DRAFT_798588</name>
    <name evidence="7" type="ORF">EVJ58_g769</name>
</gene>
<dbReference type="OrthoDB" id="2107885at2759"/>
<keyword evidence="2 5" id="KW-0812">Transmembrane</keyword>
<dbReference type="PANTHER" id="PTHR34292">
    <property type="entry name" value="OUTER SPORE WALL PROTEIN LDS1"/>
    <property type="match status" value="1"/>
</dbReference>
<evidence type="ECO:0000256" key="1">
    <source>
        <dbReference type="ARBA" id="ARBA00004141"/>
    </source>
</evidence>
<dbReference type="EMBL" id="JADCUA010000021">
    <property type="protein sequence ID" value="KAH9832555.1"/>
    <property type="molecule type" value="Genomic_DNA"/>
</dbReference>
<evidence type="ECO:0000313" key="6">
    <source>
        <dbReference type="EMBL" id="KAH9832555.1"/>
    </source>
</evidence>
<evidence type="ECO:0008006" key="10">
    <source>
        <dbReference type="Google" id="ProtNLM"/>
    </source>
</evidence>
<dbReference type="AlphaFoldDB" id="A0A4Y9Z4P0"/>
<feature type="transmembrane region" description="Helical" evidence="5">
    <location>
        <begin position="59"/>
        <end position="80"/>
    </location>
</feature>
<evidence type="ECO:0000313" key="7">
    <source>
        <dbReference type="EMBL" id="TFY68848.1"/>
    </source>
</evidence>
<comment type="caution">
    <text evidence="7">The sequence shown here is derived from an EMBL/GenBank/DDBJ whole genome shotgun (WGS) entry which is preliminary data.</text>
</comment>
<keyword evidence="9" id="KW-1185">Reference proteome</keyword>
<sequence length="291" mass="31271">MSSHENSHMQAALQKVLSETQGALVLGAHGIASFAWLWPVRGIYFAITHPNVIMGVRPAIVKSLVASAVIFGLLMFFTYIPQMAILAAVSGPLAPVLAIVVVGAESAFLLALLARPLFLEPALTQVFDNTLRARGQGELVKAGKTRGKGATVSVESALVKPLQILSTGGIVRYLITLPINMVPVLGTVLFVLYNGYTSGPGWHSRYFQLKGFSKNQRQAFVDRKRGEYAAFGSATLLFNYIPLIGLLFSFTNTIGAAMWAAQLEAQANIIDAPQSTNKGKQVSQPVGQDQE</sequence>
<name>A0A4Y9Z4P0_9APHY</name>
<evidence type="ECO:0000256" key="3">
    <source>
        <dbReference type="ARBA" id="ARBA00022989"/>
    </source>
</evidence>
<dbReference type="InterPro" id="IPR052786">
    <property type="entry name" value="Spore_wall_assembly"/>
</dbReference>
<evidence type="ECO:0000256" key="5">
    <source>
        <dbReference type="SAM" id="Phobius"/>
    </source>
</evidence>
<keyword evidence="4 5" id="KW-0472">Membrane</keyword>
<keyword evidence="3 5" id="KW-1133">Transmembrane helix</keyword>
<dbReference type="GeneID" id="72006557"/>
<feature type="transmembrane region" description="Helical" evidence="5">
    <location>
        <begin position="20"/>
        <end position="38"/>
    </location>
</feature>
<feature type="transmembrane region" description="Helical" evidence="5">
    <location>
        <begin position="92"/>
        <end position="114"/>
    </location>
</feature>
<comment type="subcellular location">
    <subcellularLocation>
        <location evidence="1">Membrane</location>
        <topology evidence="1">Multi-pass membrane protein</topology>
    </subcellularLocation>
</comment>
<dbReference type="Proteomes" id="UP000814176">
    <property type="component" value="Unassembled WGS sequence"/>
</dbReference>
<dbReference type="InterPro" id="IPR059112">
    <property type="entry name" value="CysZ/EI24"/>
</dbReference>
<dbReference type="RefSeq" id="XP_047775473.1">
    <property type="nucleotide sequence ID" value="XM_047925825.1"/>
</dbReference>
<evidence type="ECO:0000313" key="9">
    <source>
        <dbReference type="Proteomes" id="UP000814176"/>
    </source>
</evidence>
<reference evidence="6 9" key="2">
    <citation type="journal article" date="2021" name="Environ. Microbiol.">
        <title>Gene family expansions and transcriptome signatures uncover fungal adaptations to wood decay.</title>
        <authorList>
            <person name="Hage H."/>
            <person name="Miyauchi S."/>
            <person name="Viragh M."/>
            <person name="Drula E."/>
            <person name="Min B."/>
            <person name="Chaduli D."/>
            <person name="Navarro D."/>
            <person name="Favel A."/>
            <person name="Norest M."/>
            <person name="Lesage-Meessen L."/>
            <person name="Balint B."/>
            <person name="Merenyi Z."/>
            <person name="de Eugenio L."/>
            <person name="Morin E."/>
            <person name="Martinez A.T."/>
            <person name="Baldrian P."/>
            <person name="Stursova M."/>
            <person name="Martinez M.J."/>
            <person name="Novotny C."/>
            <person name="Magnuson J.K."/>
            <person name="Spatafora J.W."/>
            <person name="Maurice S."/>
            <person name="Pangilinan J."/>
            <person name="Andreopoulos W."/>
            <person name="LaButti K."/>
            <person name="Hundley H."/>
            <person name="Na H."/>
            <person name="Kuo A."/>
            <person name="Barry K."/>
            <person name="Lipzen A."/>
            <person name="Henrissat B."/>
            <person name="Riley R."/>
            <person name="Ahrendt S."/>
            <person name="Nagy L.G."/>
            <person name="Grigoriev I.V."/>
            <person name="Martin F."/>
            <person name="Rosso M.N."/>
        </authorList>
    </citation>
    <scope>NUCLEOTIDE SEQUENCE [LARGE SCALE GENOMIC DNA]</scope>
    <source>
        <strain evidence="6 9">CIRM-BRFM 1785</strain>
    </source>
</reference>
<protein>
    <recommendedName>
        <fullName evidence="10">CysZ protein</fullName>
    </recommendedName>
</protein>
<feature type="transmembrane region" description="Helical" evidence="5">
    <location>
        <begin position="170"/>
        <end position="193"/>
    </location>
</feature>
<evidence type="ECO:0000313" key="8">
    <source>
        <dbReference type="Proteomes" id="UP000298390"/>
    </source>
</evidence>
<proteinExistence type="predicted"/>